<dbReference type="Proteomes" id="UP000467379">
    <property type="component" value="Plasmid pJCM12687"/>
</dbReference>
<dbReference type="InterPro" id="IPR005511">
    <property type="entry name" value="SMP-30"/>
</dbReference>
<evidence type="ECO:0000313" key="5">
    <source>
        <dbReference type="EMBL" id="BBZ15644.1"/>
    </source>
</evidence>
<evidence type="ECO:0000313" key="7">
    <source>
        <dbReference type="Proteomes" id="UP000192441"/>
    </source>
</evidence>
<sequence length="287" mass="30253">MKPTTDVARAAPLVDELLFPEAPRWRAGQLWFSDMIAKRVCTTDLNGTVATVAQFDEMPGGIGFLPDGTPLVVAMATARLLAIRDGCAAVYAELGDAARGHLDDMAVAIDGTAYVGAVGNMSADTEGTPPGGALVRVTPSGVVSRDADNLAFPNGAVLTDANTTLLVNETFGERITAFDIGEDGRLLNRRTWAALPGLHPDGLAVDELGAAWVGCYREEKFVRVLQGGRITDVITTAGRWATGAELGGPDGHTLFLLSADTDQRRFFNGDSRGRIDTVRVDTPAASP</sequence>
<comment type="cofactor">
    <cofactor evidence="3">
        <name>Zn(2+)</name>
        <dbReference type="ChEBI" id="CHEBI:29105"/>
    </cofactor>
    <text evidence="3">Binds 1 divalent metal cation per subunit.</text>
</comment>
<dbReference type="InterPro" id="IPR011042">
    <property type="entry name" value="6-blade_b-propeller_TolB-like"/>
</dbReference>
<evidence type="ECO:0000256" key="2">
    <source>
        <dbReference type="PIRSR" id="PIRSR605511-1"/>
    </source>
</evidence>
<accession>A0A7I7WE04</accession>
<feature type="binding site" evidence="3">
    <location>
        <position position="201"/>
    </location>
    <ligand>
        <name>a divalent metal cation</name>
        <dbReference type="ChEBI" id="CHEBI:60240"/>
    </ligand>
</feature>
<reference evidence="6 7" key="1">
    <citation type="submission" date="2016-12" db="EMBL/GenBank/DDBJ databases">
        <title>The new phylogeny of genus Mycobacterium.</title>
        <authorList>
            <person name="Tortoli E."/>
            <person name="Trovato A."/>
            <person name="Cirillo D.M."/>
        </authorList>
    </citation>
    <scope>NUCLEOTIDE SEQUENCE [LARGE SCALE GENOMIC DNA]</scope>
    <source>
        <strain evidence="6 7">DSM 44624</strain>
    </source>
</reference>
<reference evidence="5" key="3">
    <citation type="submission" date="2020-02" db="EMBL/GenBank/DDBJ databases">
        <authorList>
            <person name="Matsumoto Y."/>
            <person name="Kinjo T."/>
            <person name="Motooka D."/>
            <person name="Nabeya D."/>
            <person name="Jung N."/>
            <person name="Uechi K."/>
            <person name="Horii T."/>
            <person name="Iida T."/>
            <person name="Fujita J."/>
            <person name="Nakamura S."/>
        </authorList>
    </citation>
    <scope>NUCLEOTIDE SEQUENCE</scope>
    <source>
        <strain evidence="5">JCM 12687</strain>
        <plasmid evidence="5">pJCM12687</plasmid>
    </source>
</reference>
<evidence type="ECO:0000259" key="4">
    <source>
        <dbReference type="Pfam" id="PF08450"/>
    </source>
</evidence>
<dbReference type="PANTHER" id="PTHR10907">
    <property type="entry name" value="REGUCALCIN"/>
    <property type="match status" value="1"/>
</dbReference>
<organism evidence="6 7">
    <name type="scientific">Mycobacterium branderi</name>
    <dbReference type="NCBI Taxonomy" id="43348"/>
    <lineage>
        <taxon>Bacteria</taxon>
        <taxon>Bacillati</taxon>
        <taxon>Actinomycetota</taxon>
        <taxon>Actinomycetes</taxon>
        <taxon>Mycobacteriales</taxon>
        <taxon>Mycobacteriaceae</taxon>
        <taxon>Mycobacterium</taxon>
    </lineage>
</organism>
<evidence type="ECO:0000256" key="1">
    <source>
        <dbReference type="ARBA" id="ARBA00008853"/>
    </source>
</evidence>
<dbReference type="SUPFAM" id="SSF63829">
    <property type="entry name" value="Calcium-dependent phosphotriesterase"/>
    <property type="match status" value="1"/>
</dbReference>
<dbReference type="AlphaFoldDB" id="A0A7I7WE04"/>
<dbReference type="PANTHER" id="PTHR10907:SF47">
    <property type="entry name" value="REGUCALCIN"/>
    <property type="match status" value="1"/>
</dbReference>
<keyword evidence="3" id="KW-0862">Zinc</keyword>
<evidence type="ECO:0000313" key="8">
    <source>
        <dbReference type="Proteomes" id="UP000467379"/>
    </source>
</evidence>
<dbReference type="EMBL" id="AP022607">
    <property type="protein sequence ID" value="BBZ15644.1"/>
    <property type="molecule type" value="Genomic_DNA"/>
</dbReference>
<evidence type="ECO:0000313" key="6">
    <source>
        <dbReference type="EMBL" id="ORA40322.1"/>
    </source>
</evidence>
<dbReference type="GO" id="GO:0004341">
    <property type="term" value="F:gluconolactonase activity"/>
    <property type="evidence" value="ECO:0007669"/>
    <property type="project" value="TreeGrafter"/>
</dbReference>
<dbReference type="RefSeq" id="WP_083130714.1">
    <property type="nucleotide sequence ID" value="NZ_AP022607.1"/>
</dbReference>
<keyword evidence="8" id="KW-1185">Reference proteome</keyword>
<dbReference type="PRINTS" id="PR01790">
    <property type="entry name" value="SMP30FAMILY"/>
</dbReference>
<feature type="binding site" evidence="3">
    <location>
        <position position="154"/>
    </location>
    <ligand>
        <name>a divalent metal cation</name>
        <dbReference type="ChEBI" id="CHEBI:60240"/>
    </ligand>
</feature>
<dbReference type="Gene3D" id="2.120.10.30">
    <property type="entry name" value="TolB, C-terminal domain"/>
    <property type="match status" value="1"/>
</dbReference>
<dbReference type="EMBL" id="MVHM01000002">
    <property type="protein sequence ID" value="ORA40322.1"/>
    <property type="molecule type" value="Genomic_DNA"/>
</dbReference>
<name>A0A7I7WE04_9MYCO</name>
<protein>
    <submittedName>
        <fullName evidence="6">Gluconolaconase</fullName>
    </submittedName>
    <submittedName>
        <fullName evidence="5">Gluconolactonase</fullName>
    </submittedName>
</protein>
<geneLocation type="plasmid" evidence="5 8">
    <name>pJCM12687</name>
</geneLocation>
<dbReference type="OrthoDB" id="2633250at2"/>
<keyword evidence="3" id="KW-0479">Metal-binding</keyword>
<dbReference type="GO" id="GO:0005509">
    <property type="term" value="F:calcium ion binding"/>
    <property type="evidence" value="ECO:0007669"/>
    <property type="project" value="TreeGrafter"/>
</dbReference>
<gene>
    <name evidence="6" type="ORF">BST20_07180</name>
    <name evidence="5" type="ORF">MBRA_58390</name>
</gene>
<dbReference type="Proteomes" id="UP000192441">
    <property type="component" value="Unassembled WGS sequence"/>
</dbReference>
<evidence type="ECO:0000256" key="3">
    <source>
        <dbReference type="PIRSR" id="PIRSR605511-2"/>
    </source>
</evidence>
<feature type="domain" description="SMP-30/Gluconolactonase/LRE-like region" evidence="4">
    <location>
        <begin position="19"/>
        <end position="259"/>
    </location>
</feature>
<feature type="active site" description="Proton donor/acceptor" evidence="2">
    <location>
        <position position="201"/>
    </location>
</feature>
<reference evidence="5 8" key="2">
    <citation type="journal article" date="2019" name="Emerg. Microbes Infect.">
        <title>Comprehensive subspecies identification of 175 nontuberculous mycobacteria species based on 7547 genomic profiles.</title>
        <authorList>
            <person name="Matsumoto Y."/>
            <person name="Kinjo T."/>
            <person name="Motooka D."/>
            <person name="Nabeya D."/>
            <person name="Jung N."/>
            <person name="Uechi K."/>
            <person name="Horii T."/>
            <person name="Iida T."/>
            <person name="Fujita J."/>
            <person name="Nakamura S."/>
        </authorList>
    </citation>
    <scope>NUCLEOTIDE SEQUENCE [LARGE SCALE GENOMIC DNA]</scope>
    <source>
        <strain evidence="5 8">JCM 12687</strain>
        <plasmid evidence="5">pJCM12687</plasmid>
    </source>
</reference>
<dbReference type="InterPro" id="IPR013658">
    <property type="entry name" value="SGL"/>
</dbReference>
<dbReference type="Pfam" id="PF08450">
    <property type="entry name" value="SGL"/>
    <property type="match status" value="1"/>
</dbReference>
<dbReference type="GO" id="GO:0019853">
    <property type="term" value="P:L-ascorbic acid biosynthetic process"/>
    <property type="evidence" value="ECO:0007669"/>
    <property type="project" value="TreeGrafter"/>
</dbReference>
<proteinExistence type="inferred from homology"/>
<feature type="binding site" evidence="3">
    <location>
        <position position="21"/>
    </location>
    <ligand>
        <name>a divalent metal cation</name>
        <dbReference type="ChEBI" id="CHEBI:60240"/>
    </ligand>
</feature>
<keyword evidence="5" id="KW-0614">Plasmid</keyword>
<comment type="similarity">
    <text evidence="1">Belongs to the SMP-30/CGR1 family.</text>
</comment>